<evidence type="ECO:0008006" key="3">
    <source>
        <dbReference type="Google" id="ProtNLM"/>
    </source>
</evidence>
<organism evidence="1 2">
    <name type="scientific">Curtobacterium flaccumfaciens</name>
    <dbReference type="NCBI Taxonomy" id="2035"/>
    <lineage>
        <taxon>Bacteria</taxon>
        <taxon>Bacillati</taxon>
        <taxon>Actinomycetota</taxon>
        <taxon>Actinomycetes</taxon>
        <taxon>Micrococcales</taxon>
        <taxon>Microbacteriaceae</taxon>
        <taxon>Curtobacterium</taxon>
    </lineage>
</organism>
<evidence type="ECO:0000313" key="2">
    <source>
        <dbReference type="Proteomes" id="UP000295764"/>
    </source>
</evidence>
<comment type="caution">
    <text evidence="1">The sequence shown here is derived from an EMBL/GenBank/DDBJ whole genome shotgun (WGS) entry which is preliminary data.</text>
</comment>
<dbReference type="Proteomes" id="UP000295764">
    <property type="component" value="Unassembled WGS sequence"/>
</dbReference>
<name>A0A4R6DN28_9MICO</name>
<dbReference type="InterPro" id="IPR011335">
    <property type="entry name" value="Restrct_endonuc-II-like"/>
</dbReference>
<protein>
    <recommendedName>
        <fullName evidence="3">DUF559 domain-containing protein</fullName>
    </recommendedName>
</protein>
<dbReference type="EMBL" id="SNVW01000001">
    <property type="protein sequence ID" value="TDN46277.1"/>
    <property type="molecule type" value="Genomic_DNA"/>
</dbReference>
<dbReference type="SUPFAM" id="SSF52980">
    <property type="entry name" value="Restriction endonuclease-like"/>
    <property type="match status" value="1"/>
</dbReference>
<evidence type="ECO:0000313" key="1">
    <source>
        <dbReference type="EMBL" id="TDN46277.1"/>
    </source>
</evidence>
<dbReference type="AlphaFoldDB" id="A0A4R6DN28"/>
<reference evidence="1 2" key="1">
    <citation type="submission" date="2019-03" db="EMBL/GenBank/DDBJ databases">
        <title>Genomic analyses of the natural microbiome of Caenorhabditis elegans.</title>
        <authorList>
            <person name="Samuel B."/>
        </authorList>
    </citation>
    <scope>NUCLEOTIDE SEQUENCE [LARGE SCALE GENOMIC DNA]</scope>
    <source>
        <strain evidence="1 2">JUb65</strain>
    </source>
</reference>
<accession>A0A4R6DN28</accession>
<gene>
    <name evidence="1" type="ORF">EDF64_101138</name>
</gene>
<sequence>MALRDCSFRVRNALHRGVSRGRLDAKDLFRPFHGIRSATMPNTVEERARALAPRLRPDQVFSHVTAAAILGVPLPRRVERDARLHVTTIGVDQALRVRGAVGHRARYGTVRMTMSRGVPISNPADTFVALGRLLTLDELIIAGDALVGTLGWAMLDELFAAVRRRRGIRGIVKLRLALEEIRTGSRSPGETRTRLALLRRGLPEPRLNHDVVVDGRWVACVDLAYPAARVAIEYESDLHRTDPATFKKDLTRGEHLKDVGWWLVRATADDVGRDVERFVRRVRRLLETGISGSHDTRFATLQ</sequence>
<dbReference type="STRING" id="2035.RU06_17380"/>
<proteinExistence type="predicted"/>